<keyword evidence="6" id="KW-0521">NADP</keyword>
<accession>A0A4Z0ZYS1</accession>
<name>A0A4Z0ZYS1_9LEPT</name>
<dbReference type="EMBL" id="RQGH01000030">
    <property type="protein sequence ID" value="TGL61146.1"/>
    <property type="molecule type" value="Genomic_DNA"/>
</dbReference>
<keyword evidence="6 8" id="KW-0560">Oxidoreductase</keyword>
<evidence type="ECO:0000313" key="8">
    <source>
        <dbReference type="EMBL" id="TGL61146.1"/>
    </source>
</evidence>
<dbReference type="UniPathway" id="UPA00124"/>
<evidence type="ECO:0000259" key="7">
    <source>
        <dbReference type="Pfam" id="PF04321"/>
    </source>
</evidence>
<dbReference type="InterPro" id="IPR005913">
    <property type="entry name" value="dTDP_dehydrorham_reduct"/>
</dbReference>
<dbReference type="Pfam" id="PF04321">
    <property type="entry name" value="RmlD_sub_bind"/>
    <property type="match status" value="1"/>
</dbReference>
<organism evidence="8 9">
    <name type="scientific">Leptospira jelokensis</name>
    <dbReference type="NCBI Taxonomy" id="2484931"/>
    <lineage>
        <taxon>Bacteria</taxon>
        <taxon>Pseudomonadati</taxon>
        <taxon>Spirochaetota</taxon>
        <taxon>Spirochaetia</taxon>
        <taxon>Leptospirales</taxon>
        <taxon>Leptospiraceae</taxon>
        <taxon>Leptospira</taxon>
    </lineage>
</organism>
<dbReference type="SUPFAM" id="SSF51735">
    <property type="entry name" value="NAD(P)-binding Rossmann-fold domains"/>
    <property type="match status" value="1"/>
</dbReference>
<dbReference type="RefSeq" id="WP_135644489.1">
    <property type="nucleotide sequence ID" value="NZ_RQGH01000030.1"/>
</dbReference>
<comment type="pathway">
    <text evidence="1 6">Carbohydrate biosynthesis; dTDP-L-rhamnose biosynthesis.</text>
</comment>
<comment type="caution">
    <text evidence="8">The sequence shown here is derived from an EMBL/GenBank/DDBJ whole genome shotgun (WGS) entry which is preliminary data.</text>
</comment>
<evidence type="ECO:0000256" key="3">
    <source>
        <dbReference type="ARBA" id="ARBA00012929"/>
    </source>
</evidence>
<comment type="similarity">
    <text evidence="2 6">Belongs to the dTDP-4-dehydrorhamnose reductase family.</text>
</comment>
<dbReference type="InterPro" id="IPR036291">
    <property type="entry name" value="NAD(P)-bd_dom_sf"/>
</dbReference>
<evidence type="ECO:0000256" key="2">
    <source>
        <dbReference type="ARBA" id="ARBA00010944"/>
    </source>
</evidence>
<keyword evidence="9" id="KW-1185">Reference proteome</keyword>
<dbReference type="Gene3D" id="3.90.25.10">
    <property type="entry name" value="UDP-galactose 4-epimerase, domain 1"/>
    <property type="match status" value="1"/>
</dbReference>
<dbReference type="CDD" id="cd05254">
    <property type="entry name" value="dTDP_HR_like_SDR_e"/>
    <property type="match status" value="1"/>
</dbReference>
<reference evidence="8" key="1">
    <citation type="journal article" date="2019" name="PLoS Negl. Trop. Dis.">
        <title>Revisiting the worldwide diversity of Leptospira species in the environment.</title>
        <authorList>
            <person name="Vincent A.T."/>
            <person name="Schiettekatte O."/>
            <person name="Bourhy P."/>
            <person name="Veyrier F.J."/>
            <person name="Picardeau M."/>
        </authorList>
    </citation>
    <scope>NUCLEOTIDE SEQUENCE [LARGE SCALE GENOMIC DNA]</scope>
    <source>
        <strain evidence="8">201702451</strain>
    </source>
</reference>
<evidence type="ECO:0000256" key="5">
    <source>
        <dbReference type="ARBA" id="ARBA00048200"/>
    </source>
</evidence>
<dbReference type="EC" id="1.1.1.133" evidence="3 6"/>
<dbReference type="GO" id="GO:0008831">
    <property type="term" value="F:dTDP-4-dehydrorhamnose reductase activity"/>
    <property type="evidence" value="ECO:0007669"/>
    <property type="project" value="UniProtKB-EC"/>
</dbReference>
<evidence type="ECO:0000256" key="6">
    <source>
        <dbReference type="RuleBase" id="RU364082"/>
    </source>
</evidence>
<dbReference type="GO" id="GO:0005829">
    <property type="term" value="C:cytosol"/>
    <property type="evidence" value="ECO:0007669"/>
    <property type="project" value="TreeGrafter"/>
</dbReference>
<comment type="catalytic activity">
    <reaction evidence="5">
        <text>dTDP-beta-L-rhamnose + NADP(+) = dTDP-4-dehydro-beta-L-rhamnose + NADPH + H(+)</text>
        <dbReference type="Rhea" id="RHEA:21796"/>
        <dbReference type="ChEBI" id="CHEBI:15378"/>
        <dbReference type="ChEBI" id="CHEBI:57510"/>
        <dbReference type="ChEBI" id="CHEBI:57783"/>
        <dbReference type="ChEBI" id="CHEBI:58349"/>
        <dbReference type="ChEBI" id="CHEBI:62830"/>
        <dbReference type="EC" id="1.1.1.133"/>
    </reaction>
</comment>
<comment type="function">
    <text evidence="6">Catalyzes the reduction of dTDP-6-deoxy-L-lyxo-4-hexulose to yield dTDP-L-rhamnose.</text>
</comment>
<proteinExistence type="inferred from homology"/>
<sequence length="286" mass="32483">MQTILVFGSTGQVAQEIQSLRNEHQNYHFEFIGREKINFESKKDIDTFFQEKIPNETIGLINAVAYTAVDLAETESDKAHLVNAEAPALMAEYTRRLGIKLFHFSTDFVFDGLKPTPYKENDEKNPLSVYGKTKSIGEDLVLERDPNAIVIRTSWVYSKYGKNFLKTMVRLAKEKEQVSVVDDQIGTPTWAKDLAKLGIQALASDQSGIFHFSNEGVASWYDFAYEIISRVNPNCRVLPIPSEAYPTPAKRPSYSVLSKKKTRESFSTESIHWKERVSIVLDQLNC</sequence>
<protein>
    <recommendedName>
        <fullName evidence="4 6">dTDP-4-dehydrorhamnose reductase</fullName>
        <ecNumber evidence="3 6">1.1.1.133</ecNumber>
    </recommendedName>
</protein>
<dbReference type="Gene3D" id="3.40.50.720">
    <property type="entry name" value="NAD(P)-binding Rossmann-like Domain"/>
    <property type="match status" value="1"/>
</dbReference>
<dbReference type="PANTHER" id="PTHR10491:SF4">
    <property type="entry name" value="METHIONINE ADENOSYLTRANSFERASE 2 SUBUNIT BETA"/>
    <property type="match status" value="1"/>
</dbReference>
<feature type="domain" description="RmlD-like substrate binding" evidence="7">
    <location>
        <begin position="3"/>
        <end position="284"/>
    </location>
</feature>
<gene>
    <name evidence="8" type="primary">rfbD</name>
    <name evidence="8" type="ORF">EHQ62_15425</name>
</gene>
<dbReference type="InterPro" id="IPR029903">
    <property type="entry name" value="RmlD-like-bd"/>
</dbReference>
<dbReference type="GO" id="GO:0019305">
    <property type="term" value="P:dTDP-rhamnose biosynthetic process"/>
    <property type="evidence" value="ECO:0007669"/>
    <property type="project" value="UniProtKB-UniPathway"/>
</dbReference>
<dbReference type="NCBIfam" id="TIGR01214">
    <property type="entry name" value="rmlD"/>
    <property type="match status" value="1"/>
</dbReference>
<dbReference type="Proteomes" id="UP000297567">
    <property type="component" value="Unassembled WGS sequence"/>
</dbReference>
<evidence type="ECO:0000313" key="9">
    <source>
        <dbReference type="Proteomes" id="UP000297567"/>
    </source>
</evidence>
<dbReference type="AlphaFoldDB" id="A0A4Z0ZYS1"/>
<dbReference type="PANTHER" id="PTHR10491">
    <property type="entry name" value="DTDP-4-DEHYDRORHAMNOSE REDUCTASE"/>
    <property type="match status" value="1"/>
</dbReference>
<evidence type="ECO:0000256" key="1">
    <source>
        <dbReference type="ARBA" id="ARBA00004781"/>
    </source>
</evidence>
<evidence type="ECO:0000256" key="4">
    <source>
        <dbReference type="ARBA" id="ARBA00017099"/>
    </source>
</evidence>